<proteinExistence type="predicted"/>
<keyword evidence="2" id="KW-1185">Reference proteome</keyword>
<dbReference type="HOGENOM" id="CLU_2408326_0_0_3"/>
<accession>B7KDG1</accession>
<reference evidence="2" key="1">
    <citation type="journal article" date="2011" name="MBio">
        <title>Novel metabolic attributes of the genus Cyanothece, comprising a group of unicellular nitrogen-fixing Cyanobacteria.</title>
        <authorList>
            <person name="Bandyopadhyay A."/>
            <person name="Elvitigala T."/>
            <person name="Welsh E."/>
            <person name="Stockel J."/>
            <person name="Liberton M."/>
            <person name="Min H."/>
            <person name="Sherman L.A."/>
            <person name="Pakrasi H.B."/>
        </authorList>
    </citation>
    <scope>NUCLEOTIDE SEQUENCE [LARGE SCALE GENOMIC DNA]</scope>
    <source>
        <strain evidence="2">PCC 7424</strain>
    </source>
</reference>
<dbReference type="RefSeq" id="WP_012597928.1">
    <property type="nucleotide sequence ID" value="NC_011729.1"/>
</dbReference>
<protein>
    <submittedName>
        <fullName evidence="1">Uncharacterized protein</fullName>
    </submittedName>
</protein>
<dbReference type="KEGG" id="cyc:PCC7424_0517"/>
<sequence length="92" mass="10403">MKNHSATEAQLSLNLSLTEFVLAEKLTTRLVKQFLCLLSCQELSETKIRKLGKNSKLRIPCSSGWLSVSPSKPEREGRRYLWNISLIPSSIV</sequence>
<evidence type="ECO:0000313" key="2">
    <source>
        <dbReference type="Proteomes" id="UP000002384"/>
    </source>
</evidence>
<dbReference type="EMBL" id="CP001291">
    <property type="protein sequence ID" value="ACK68981.1"/>
    <property type="molecule type" value="Genomic_DNA"/>
</dbReference>
<name>B7KDG1_GLOC7</name>
<dbReference type="OrthoDB" id="9966345at2"/>
<dbReference type="Proteomes" id="UP000002384">
    <property type="component" value="Chromosome"/>
</dbReference>
<organism evidence="1 2">
    <name type="scientific">Gloeothece citriformis (strain PCC 7424)</name>
    <name type="common">Cyanothece sp. (strain PCC 7424)</name>
    <dbReference type="NCBI Taxonomy" id="65393"/>
    <lineage>
        <taxon>Bacteria</taxon>
        <taxon>Bacillati</taxon>
        <taxon>Cyanobacteriota</taxon>
        <taxon>Cyanophyceae</taxon>
        <taxon>Oscillatoriophycideae</taxon>
        <taxon>Chroococcales</taxon>
        <taxon>Aphanothecaceae</taxon>
        <taxon>Gloeothece</taxon>
        <taxon>Gloeothece citriformis</taxon>
    </lineage>
</organism>
<dbReference type="AlphaFoldDB" id="B7KDG1"/>
<dbReference type="STRING" id="65393.PCC7424_0517"/>
<gene>
    <name evidence="1" type="ordered locus">PCC7424_0517</name>
</gene>
<evidence type="ECO:0000313" key="1">
    <source>
        <dbReference type="EMBL" id="ACK68981.1"/>
    </source>
</evidence>